<feature type="domain" description="Dipeptidylpeptidase IV N-terminal" evidence="15">
    <location>
        <begin position="157"/>
        <end position="542"/>
    </location>
</feature>
<dbReference type="InterPro" id="IPR029058">
    <property type="entry name" value="AB_hydrolase_fold"/>
</dbReference>
<feature type="region of interest" description="Disordered" evidence="12">
    <location>
        <begin position="1"/>
        <end position="37"/>
    </location>
</feature>
<keyword evidence="8 13" id="KW-1133">Transmembrane helix</keyword>
<evidence type="ECO:0000256" key="8">
    <source>
        <dbReference type="ARBA" id="ARBA00022989"/>
    </source>
</evidence>
<keyword evidence="6" id="KW-0720">Serine protease</keyword>
<proteinExistence type="predicted"/>
<evidence type="ECO:0000256" key="6">
    <source>
        <dbReference type="ARBA" id="ARBA00022825"/>
    </source>
</evidence>
<dbReference type="FunFam" id="3.40.50.1820:FF:000003">
    <property type="entry name" value="Dipeptidyl peptidase 4"/>
    <property type="match status" value="1"/>
</dbReference>
<protein>
    <submittedName>
        <fullName evidence="16">Uncharacterized protein</fullName>
    </submittedName>
</protein>
<dbReference type="RefSeq" id="XP_066932898.1">
    <property type="nucleotide sequence ID" value="XM_067076797.1"/>
</dbReference>
<evidence type="ECO:0000256" key="12">
    <source>
        <dbReference type="SAM" id="MobiDB-lite"/>
    </source>
</evidence>
<dbReference type="OrthoDB" id="16520at2759"/>
<dbReference type="Pfam" id="PF00326">
    <property type="entry name" value="Peptidase_S9"/>
    <property type="match status" value="1"/>
</dbReference>
<feature type="transmembrane region" description="Helical" evidence="13">
    <location>
        <begin position="45"/>
        <end position="67"/>
    </location>
</feature>
<dbReference type="AlphaFoldDB" id="A0A7M5XD98"/>
<dbReference type="GeneID" id="136820604"/>
<evidence type="ECO:0000256" key="2">
    <source>
        <dbReference type="ARBA" id="ARBA00022438"/>
    </source>
</evidence>
<dbReference type="GO" id="GO:0005886">
    <property type="term" value="C:plasma membrane"/>
    <property type="evidence" value="ECO:0007669"/>
    <property type="project" value="TreeGrafter"/>
</dbReference>
<evidence type="ECO:0000256" key="4">
    <source>
        <dbReference type="ARBA" id="ARBA00022692"/>
    </source>
</evidence>
<dbReference type="GO" id="GO:0008239">
    <property type="term" value="F:dipeptidyl-peptidase activity"/>
    <property type="evidence" value="ECO:0007669"/>
    <property type="project" value="TreeGrafter"/>
</dbReference>
<evidence type="ECO:0000256" key="13">
    <source>
        <dbReference type="SAM" id="Phobius"/>
    </source>
</evidence>
<dbReference type="EnsemblMetazoa" id="CLYHEMT021265.1">
    <property type="protein sequence ID" value="CLYHEMP021265.1"/>
    <property type="gene ID" value="CLYHEMG021265"/>
</dbReference>
<evidence type="ECO:0000256" key="3">
    <source>
        <dbReference type="ARBA" id="ARBA00022670"/>
    </source>
</evidence>
<evidence type="ECO:0000256" key="7">
    <source>
        <dbReference type="ARBA" id="ARBA00022968"/>
    </source>
</evidence>
<dbReference type="GO" id="GO:0004177">
    <property type="term" value="F:aminopeptidase activity"/>
    <property type="evidence" value="ECO:0007669"/>
    <property type="project" value="UniProtKB-KW"/>
</dbReference>
<dbReference type="GO" id="GO:0012505">
    <property type="term" value="C:endomembrane system"/>
    <property type="evidence" value="ECO:0007669"/>
    <property type="project" value="UniProtKB-SubCell"/>
</dbReference>
<dbReference type="InterPro" id="IPR050278">
    <property type="entry name" value="Serine_Prot_S9B/DPPIV"/>
</dbReference>
<dbReference type="PANTHER" id="PTHR11731:SF200">
    <property type="entry name" value="DIPEPTIDYL PEPTIDASE 10, ISOFORM B"/>
    <property type="match status" value="1"/>
</dbReference>
<evidence type="ECO:0000256" key="5">
    <source>
        <dbReference type="ARBA" id="ARBA00022801"/>
    </source>
</evidence>
<dbReference type="SUPFAM" id="SSF82171">
    <property type="entry name" value="DPP6 N-terminal domain-like"/>
    <property type="match status" value="1"/>
</dbReference>
<name>A0A7M5XD98_9CNID</name>
<keyword evidence="10" id="KW-0325">Glycoprotein</keyword>
<evidence type="ECO:0000256" key="9">
    <source>
        <dbReference type="ARBA" id="ARBA00023136"/>
    </source>
</evidence>
<dbReference type="PANTHER" id="PTHR11731">
    <property type="entry name" value="PROTEASE FAMILY S9B,C DIPEPTIDYL-PEPTIDASE IV-RELATED"/>
    <property type="match status" value="1"/>
</dbReference>
<dbReference type="SUPFAM" id="SSF53474">
    <property type="entry name" value="alpha/beta-Hydrolases"/>
    <property type="match status" value="1"/>
</dbReference>
<comment type="subcellular location">
    <subcellularLocation>
        <location evidence="11">Endomembrane system</location>
        <topology evidence="11">Single-pass membrane protein</topology>
    </subcellularLocation>
    <subcellularLocation>
        <location evidence="1">Membrane</location>
        <topology evidence="1">Single-pass type II membrane protein</topology>
    </subcellularLocation>
</comment>
<keyword evidence="17" id="KW-1185">Reference proteome</keyword>
<evidence type="ECO:0000259" key="15">
    <source>
        <dbReference type="Pfam" id="PF00930"/>
    </source>
</evidence>
<evidence type="ECO:0000313" key="16">
    <source>
        <dbReference type="EnsemblMetazoa" id="CLYHEMP021265.1"/>
    </source>
</evidence>
<dbReference type="Proteomes" id="UP000594262">
    <property type="component" value="Unplaced"/>
</dbReference>
<evidence type="ECO:0000313" key="17">
    <source>
        <dbReference type="Proteomes" id="UP000594262"/>
    </source>
</evidence>
<feature type="domain" description="Peptidase S9 prolyl oligopeptidase catalytic" evidence="14">
    <location>
        <begin position="632"/>
        <end position="817"/>
    </location>
</feature>
<organism evidence="16 17">
    <name type="scientific">Clytia hemisphaerica</name>
    <dbReference type="NCBI Taxonomy" id="252671"/>
    <lineage>
        <taxon>Eukaryota</taxon>
        <taxon>Metazoa</taxon>
        <taxon>Cnidaria</taxon>
        <taxon>Hydrozoa</taxon>
        <taxon>Hydroidolina</taxon>
        <taxon>Leptothecata</taxon>
        <taxon>Obeliida</taxon>
        <taxon>Clytiidae</taxon>
        <taxon>Clytia</taxon>
    </lineage>
</organism>
<evidence type="ECO:0000256" key="11">
    <source>
        <dbReference type="ARBA" id="ARBA00037847"/>
    </source>
</evidence>
<feature type="compositionally biased region" description="Basic and acidic residues" evidence="12">
    <location>
        <begin position="26"/>
        <end position="36"/>
    </location>
</feature>
<dbReference type="InterPro" id="IPR001375">
    <property type="entry name" value="Peptidase_S9_cat"/>
</dbReference>
<keyword evidence="5" id="KW-0378">Hydrolase</keyword>
<feature type="compositionally biased region" description="Basic and acidic residues" evidence="12">
    <location>
        <begin position="9"/>
        <end position="18"/>
    </location>
</feature>
<evidence type="ECO:0000259" key="14">
    <source>
        <dbReference type="Pfam" id="PF00326"/>
    </source>
</evidence>
<keyword evidence="9 13" id="KW-0472">Membrane</keyword>
<dbReference type="InterPro" id="IPR002469">
    <property type="entry name" value="Peptidase_S9B_N"/>
</dbReference>
<dbReference type="GO" id="GO:0008236">
    <property type="term" value="F:serine-type peptidase activity"/>
    <property type="evidence" value="ECO:0007669"/>
    <property type="project" value="UniProtKB-KW"/>
</dbReference>
<reference evidence="16" key="1">
    <citation type="submission" date="2021-01" db="UniProtKB">
        <authorList>
            <consortium name="EnsemblMetazoa"/>
        </authorList>
    </citation>
    <scope>IDENTIFICATION</scope>
</reference>
<accession>A0A7M5XD98</accession>
<dbReference type="Gene3D" id="3.40.50.1820">
    <property type="entry name" value="alpha/beta hydrolase"/>
    <property type="match status" value="1"/>
</dbReference>
<keyword evidence="2" id="KW-0031">Aminopeptidase</keyword>
<sequence length="846" mass="97628">MTSKGYRKLSIEEKEPAEKGPFLQENTDKDSQNDKSKTKKFSRRYHILFGLFTVMMFGVGLTVGLVIRQKTDWLTGTSIKVSTGVERLKRADNKFAIEDVMGGKYSYSTYGLTWVSDDSYLHSEGSVLKYNMSSMATETIIDATDNYRHSYGDYELSPDQKWVLLSNNTKRLYRHSSYADYYIQDLRSNAERNSSKPRTIKLETPDKDKTEQIRYVGWAKKDNALVFVYKCNIYYVPAVLEITDRYYQLTDNGIPKKVFNGVPDWVYEEEIIASTHAIEVSKDGRYIAFVTFNATDVPFFKFPVYGSVDHQYTTIDKIAYPKAGYPNPTIKFSVIDMEEVLKSKSRESKRSHPKPPAKISKTDYYYAVMKWTPGNELFVQWMNRAQNETVCITYPPDKDEGKTVEEHSTLNGWIDDDYVKPKFSPDGSYYITMLPIDDNRHLAKVSLTSETPSIDYLTRGKYWVQDINCYNSKDNLVYFRSTEQSPRYRQVYSIDVNTKEKKCLTCGLIKDPTTKQECTYHYPVFSKQCSWVSLMCQGPFLPTVQMFDVKNEKVYQMLASNDKSREQLKEKDLPVNVYYTIKSDGYDIPVKETRPPTFDVNKKYAVLFDVYGGPNTQKVTDQYGIGFNDFFVLGHDIIVVAFDARGTGFLGYKFLHAVYKKLGYYEAIDAINVAKYLGELEYIDKDKMAIWGWSYGGFYSAITLAMSNNTINTAVSVAPVTDWRYYDTVYSERYMGLPTVEDNLAGYQSTNIMSKAEKFKGKNFLLMHGTADDNVHFQNSAQLSSALIKNKVSFKTQYFPDRDHGIESDGFIYYKIAEFILLHLKNEQLEPLNKPFGFHFRPDQEK</sequence>
<evidence type="ECO:0000256" key="10">
    <source>
        <dbReference type="ARBA" id="ARBA00023180"/>
    </source>
</evidence>
<keyword evidence="4 13" id="KW-0812">Transmembrane</keyword>
<evidence type="ECO:0000256" key="1">
    <source>
        <dbReference type="ARBA" id="ARBA00004606"/>
    </source>
</evidence>
<keyword evidence="3" id="KW-0645">Protease</keyword>
<dbReference type="GO" id="GO:0006508">
    <property type="term" value="P:proteolysis"/>
    <property type="evidence" value="ECO:0007669"/>
    <property type="project" value="UniProtKB-KW"/>
</dbReference>
<dbReference type="Pfam" id="PF00930">
    <property type="entry name" value="DPPIV_N"/>
    <property type="match status" value="1"/>
</dbReference>
<keyword evidence="7" id="KW-0735">Signal-anchor</keyword>
<dbReference type="Gene3D" id="2.140.10.30">
    <property type="entry name" value="Dipeptidylpeptidase IV, N-terminal domain"/>
    <property type="match status" value="1"/>
</dbReference>